<comment type="subunit">
    <text evidence="3">Monomer. Associates with 30S ribosomal subunit, binds 16S rRNA.</text>
</comment>
<dbReference type="EC" id="3.6.1.-" evidence="3"/>
<dbReference type="CDD" id="cd01854">
    <property type="entry name" value="YjeQ_EngC"/>
    <property type="match status" value="1"/>
</dbReference>
<dbReference type="GO" id="GO:0003924">
    <property type="term" value="F:GTPase activity"/>
    <property type="evidence" value="ECO:0007669"/>
    <property type="project" value="UniProtKB-UniRule"/>
</dbReference>
<dbReference type="GO" id="GO:0019843">
    <property type="term" value="F:rRNA binding"/>
    <property type="evidence" value="ECO:0007669"/>
    <property type="project" value="UniProtKB-KW"/>
</dbReference>
<evidence type="ECO:0000313" key="7">
    <source>
        <dbReference type="EMBL" id="VEI02741.1"/>
    </source>
</evidence>
<dbReference type="GO" id="GO:0005525">
    <property type="term" value="F:GTP binding"/>
    <property type="evidence" value="ECO:0007669"/>
    <property type="project" value="UniProtKB-UniRule"/>
</dbReference>
<dbReference type="Gene3D" id="1.10.40.50">
    <property type="entry name" value="Probable gtpase engc, domain 3"/>
    <property type="match status" value="1"/>
</dbReference>
<comment type="function">
    <text evidence="3">One of several proteins that assist in the late maturation steps of the functional core of the 30S ribosomal subunit. Helps release RbfA from mature subunits. May play a role in the assembly of ribosomal proteins into the subunit. Circularly permuted GTPase that catalyzes slow GTP hydrolysis, GTPase activity is stimulated by the 30S ribosomal subunit.</text>
</comment>
<feature type="binding site" evidence="3">
    <location>
        <position position="318"/>
    </location>
    <ligand>
        <name>Zn(2+)</name>
        <dbReference type="ChEBI" id="CHEBI:29105"/>
    </ligand>
</feature>
<dbReference type="HAMAP" id="MF_01820">
    <property type="entry name" value="GTPase_RsgA"/>
    <property type="match status" value="1"/>
</dbReference>
<keyword evidence="8" id="KW-1185">Reference proteome</keyword>
<dbReference type="SUPFAM" id="SSF52540">
    <property type="entry name" value="P-loop containing nucleoside triphosphate hydrolases"/>
    <property type="match status" value="1"/>
</dbReference>
<feature type="domain" description="EngC GTPase" evidence="5">
    <location>
        <begin position="146"/>
        <end position="288"/>
    </location>
</feature>
<feature type="binding site" evidence="3">
    <location>
        <begin position="232"/>
        <end position="240"/>
    </location>
    <ligand>
        <name>GTP</name>
        <dbReference type="ChEBI" id="CHEBI:37565"/>
    </ligand>
</feature>
<keyword evidence="3 7" id="KW-0378">Hydrolase</keyword>
<dbReference type="EMBL" id="LR134473">
    <property type="protein sequence ID" value="VEI02741.1"/>
    <property type="molecule type" value="Genomic_DNA"/>
</dbReference>
<protein>
    <recommendedName>
        <fullName evidence="3">Small ribosomal subunit biogenesis GTPase RsgA</fullName>
        <ecNumber evidence="3">3.6.1.-</ecNumber>
    </recommendedName>
</protein>
<feature type="binding site" evidence="3">
    <location>
        <position position="327"/>
    </location>
    <ligand>
        <name>Zn(2+)</name>
        <dbReference type="ChEBI" id="CHEBI:29105"/>
    </ligand>
</feature>
<gene>
    <name evidence="3 7" type="primary">rsgA</name>
    <name evidence="7" type="ORF">NCTC13652_00923</name>
</gene>
<evidence type="ECO:0000313" key="8">
    <source>
        <dbReference type="Proteomes" id="UP000277858"/>
    </source>
</evidence>
<dbReference type="Gene3D" id="3.40.50.300">
    <property type="entry name" value="P-loop containing nucleotide triphosphate hydrolases"/>
    <property type="match status" value="1"/>
</dbReference>
<keyword evidence="3" id="KW-0694">RNA-binding</keyword>
<keyword evidence="3" id="KW-0479">Metal-binding</keyword>
<comment type="subcellular location">
    <subcellularLocation>
        <location evidence="3">Cytoplasm</location>
    </subcellularLocation>
</comment>
<feature type="binding site" evidence="3">
    <location>
        <begin position="186"/>
        <end position="189"/>
    </location>
    <ligand>
        <name>GTP</name>
        <dbReference type="ChEBI" id="CHEBI:37565"/>
    </ligand>
</feature>
<feature type="binding site" evidence="3">
    <location>
        <position position="320"/>
    </location>
    <ligand>
        <name>Zn(2+)</name>
        <dbReference type="ChEBI" id="CHEBI:29105"/>
    </ligand>
</feature>
<reference evidence="7 8" key="1">
    <citation type="submission" date="2018-12" db="EMBL/GenBank/DDBJ databases">
        <authorList>
            <consortium name="Pathogen Informatics"/>
        </authorList>
    </citation>
    <scope>NUCLEOTIDE SEQUENCE [LARGE SCALE GENOMIC DNA]</scope>
    <source>
        <strain evidence="7 8">NCTC13652</strain>
    </source>
</reference>
<comment type="cofactor">
    <cofactor evidence="3">
        <name>Zn(2+)</name>
        <dbReference type="ChEBI" id="CHEBI:29105"/>
    </cofactor>
    <text evidence="3">Binds 1 zinc ion per subunit.</text>
</comment>
<dbReference type="OrthoDB" id="9809485at2"/>
<dbReference type="AlphaFoldDB" id="A0A3S5EV48"/>
<organism evidence="7 8">
    <name type="scientific">Acidipropionibacterium jensenii</name>
    <dbReference type="NCBI Taxonomy" id="1749"/>
    <lineage>
        <taxon>Bacteria</taxon>
        <taxon>Bacillati</taxon>
        <taxon>Actinomycetota</taxon>
        <taxon>Actinomycetes</taxon>
        <taxon>Propionibacteriales</taxon>
        <taxon>Propionibacteriaceae</taxon>
        <taxon>Acidipropionibacterium</taxon>
    </lineage>
</organism>
<dbReference type="RefSeq" id="WP_028703285.1">
    <property type="nucleotide sequence ID" value="NZ_LR134473.1"/>
</dbReference>
<dbReference type="GO" id="GO:0046872">
    <property type="term" value="F:metal ion binding"/>
    <property type="evidence" value="ECO:0007669"/>
    <property type="project" value="UniProtKB-KW"/>
</dbReference>
<proteinExistence type="inferred from homology"/>
<keyword evidence="2 3" id="KW-0342">GTP-binding</keyword>
<evidence type="ECO:0000256" key="3">
    <source>
        <dbReference type="HAMAP-Rule" id="MF_01820"/>
    </source>
</evidence>
<keyword evidence="3" id="KW-0690">Ribosome biogenesis</keyword>
<dbReference type="InterPro" id="IPR027417">
    <property type="entry name" value="P-loop_NTPase"/>
</dbReference>
<keyword evidence="1 3" id="KW-0547">Nucleotide-binding</keyword>
<accession>A0A3S5EV48</accession>
<evidence type="ECO:0000256" key="1">
    <source>
        <dbReference type="ARBA" id="ARBA00022741"/>
    </source>
</evidence>
<keyword evidence="3" id="KW-0963">Cytoplasm</keyword>
<dbReference type="NCBIfam" id="TIGR00157">
    <property type="entry name" value="ribosome small subunit-dependent GTPase A"/>
    <property type="match status" value="1"/>
</dbReference>
<dbReference type="PANTHER" id="PTHR32120:SF11">
    <property type="entry name" value="SMALL RIBOSOMAL SUBUNIT BIOGENESIS GTPASE RSGA 1, MITOCHONDRIAL-RELATED"/>
    <property type="match status" value="1"/>
</dbReference>
<feature type="domain" description="CP-type G" evidence="6">
    <location>
        <begin position="127"/>
        <end position="290"/>
    </location>
</feature>
<evidence type="ECO:0000256" key="2">
    <source>
        <dbReference type="ARBA" id="ARBA00023134"/>
    </source>
</evidence>
<keyword evidence="3" id="KW-0862">Zinc</keyword>
<feature type="region of interest" description="Disordered" evidence="4">
    <location>
        <begin position="1"/>
        <end position="38"/>
    </location>
</feature>
<sequence length="355" mass="38279">MSPRRLASSGIDTNDEDAYDRPRRTRPRTKNRPDYSTLPMGTVLGIDRGRYRVMLDDQVHGHQQKHHPHRRDHQGAAIPASGQEVVAAKARRLGRRSVIVGDRVRLDGDTSGAEGTLARIAETEKRRNVLRRTADDTDPYERPIVANTDQIFIVTALADPPPRTGMIDRILVAAYEAGTEPVLCLTKADLAPADELAAMYRPLGVPVVTSSPGSDLAPLRDLLTDRVTVLVGHSGVGKSTLINALVPGVSRRTGEVNEVTGRGRHTSTSALALPLPEGGWIIDTPGVRSFGLSHVTADDVLAAFPDLDPFTADCPRGCPHTAGSPECGLDEALAAGRISEARLDSFRRLDAARTQ</sequence>
<dbReference type="InterPro" id="IPR030378">
    <property type="entry name" value="G_CP_dom"/>
</dbReference>
<dbReference type="PANTHER" id="PTHR32120">
    <property type="entry name" value="SMALL RIBOSOMAL SUBUNIT BIOGENESIS GTPASE RSGA"/>
    <property type="match status" value="1"/>
</dbReference>
<evidence type="ECO:0000259" key="6">
    <source>
        <dbReference type="PROSITE" id="PS51721"/>
    </source>
</evidence>
<comment type="similarity">
    <text evidence="3">Belongs to the TRAFAC class YlqF/YawG GTPase family. RsgA subfamily.</text>
</comment>
<evidence type="ECO:0000259" key="5">
    <source>
        <dbReference type="PROSITE" id="PS50936"/>
    </source>
</evidence>
<keyword evidence="3" id="KW-0699">rRNA-binding</keyword>
<dbReference type="Pfam" id="PF03193">
    <property type="entry name" value="RsgA_GTPase"/>
    <property type="match status" value="1"/>
</dbReference>
<dbReference type="InterPro" id="IPR010914">
    <property type="entry name" value="RsgA_GTPase_dom"/>
</dbReference>
<dbReference type="GO" id="GO:0042274">
    <property type="term" value="P:ribosomal small subunit biogenesis"/>
    <property type="evidence" value="ECO:0007669"/>
    <property type="project" value="UniProtKB-UniRule"/>
</dbReference>
<feature type="binding site" evidence="3">
    <location>
        <position position="314"/>
    </location>
    <ligand>
        <name>Zn(2+)</name>
        <dbReference type="ChEBI" id="CHEBI:29105"/>
    </ligand>
</feature>
<name>A0A3S5EV48_9ACTN</name>
<dbReference type="PROSITE" id="PS50936">
    <property type="entry name" value="ENGC_GTPASE"/>
    <property type="match status" value="1"/>
</dbReference>
<dbReference type="STRING" id="1122997.GCA_000425285_01764"/>
<dbReference type="GO" id="GO:0005737">
    <property type="term" value="C:cytoplasm"/>
    <property type="evidence" value="ECO:0007669"/>
    <property type="project" value="UniProtKB-SubCell"/>
</dbReference>
<evidence type="ECO:0000256" key="4">
    <source>
        <dbReference type="SAM" id="MobiDB-lite"/>
    </source>
</evidence>
<dbReference type="Proteomes" id="UP000277858">
    <property type="component" value="Chromosome"/>
</dbReference>
<dbReference type="PROSITE" id="PS51721">
    <property type="entry name" value="G_CP"/>
    <property type="match status" value="1"/>
</dbReference>
<dbReference type="InterPro" id="IPR004881">
    <property type="entry name" value="Ribosome_biogen_GTPase_RsgA"/>
</dbReference>